<dbReference type="AlphaFoldDB" id="A0A9W9FGS6"/>
<feature type="compositionally biased region" description="Basic and acidic residues" evidence="1">
    <location>
        <begin position="130"/>
        <end position="141"/>
    </location>
</feature>
<evidence type="ECO:0000256" key="1">
    <source>
        <dbReference type="SAM" id="MobiDB-lite"/>
    </source>
</evidence>
<organism evidence="2 3">
    <name type="scientific">Penicillium argentinense</name>
    <dbReference type="NCBI Taxonomy" id="1131581"/>
    <lineage>
        <taxon>Eukaryota</taxon>
        <taxon>Fungi</taxon>
        <taxon>Dikarya</taxon>
        <taxon>Ascomycota</taxon>
        <taxon>Pezizomycotina</taxon>
        <taxon>Eurotiomycetes</taxon>
        <taxon>Eurotiomycetidae</taxon>
        <taxon>Eurotiales</taxon>
        <taxon>Aspergillaceae</taxon>
        <taxon>Penicillium</taxon>
    </lineage>
</organism>
<feature type="region of interest" description="Disordered" evidence="1">
    <location>
        <begin position="119"/>
        <end position="141"/>
    </location>
</feature>
<accession>A0A9W9FGS6</accession>
<gene>
    <name evidence="2" type="ORF">N7532_006913</name>
</gene>
<dbReference type="GeneID" id="81358386"/>
<dbReference type="OrthoDB" id="4719016at2759"/>
<reference evidence="2" key="2">
    <citation type="journal article" date="2023" name="IMA Fungus">
        <title>Comparative genomic study of the Penicillium genus elucidates a diverse pangenome and 15 lateral gene transfer events.</title>
        <authorList>
            <person name="Petersen C."/>
            <person name="Sorensen T."/>
            <person name="Nielsen M.R."/>
            <person name="Sondergaard T.E."/>
            <person name="Sorensen J.L."/>
            <person name="Fitzpatrick D.A."/>
            <person name="Frisvad J.C."/>
            <person name="Nielsen K.L."/>
        </authorList>
    </citation>
    <scope>NUCLEOTIDE SEQUENCE</scope>
    <source>
        <strain evidence="2">IBT 30761</strain>
    </source>
</reference>
<dbReference type="Proteomes" id="UP001149074">
    <property type="component" value="Unassembled WGS sequence"/>
</dbReference>
<sequence length="422" mass="47536">MSELPGTASIVQRHVNPEVEKEFCFQTIYGVAEHICHQLLLSSDIPHFIESPAHDRHSLHKLPKNCHGTGSILQYPTPNNTGDQHSSSCDVRIILHYMRDQPKIKSLLQEAFKIENESRHPGILGSAQEKTNDRGASERDTPGSVSFYRVCVKKERLQMHLSAQAGTAITIQVRNILDDISARYEGRRQSSNALSVSEGQRIARFLYSGLEIVGSVEQELHEKEFRRNKKDNELLEESDKIANCFRKILGPKTGEARNIRSSSFEALASFLKLNGNNTRARLVTLIGSHNLNIPDEIQQEYQHMDFNIVLYLIDQELLGHETPSAPKESAEQVRIIMSTILWLNLLFPLEHGRKGSSNNTLITISNDISPGWVPIANAASWRRVMTGGATTISSHWTFFGNCSIHMRSDQFNWDSAWPAMAC</sequence>
<name>A0A9W9FGS6_9EURO</name>
<dbReference type="EMBL" id="JAPQKI010000005">
    <property type="protein sequence ID" value="KAJ5099912.1"/>
    <property type="molecule type" value="Genomic_DNA"/>
</dbReference>
<proteinExistence type="predicted"/>
<protein>
    <submittedName>
        <fullName evidence="2">Uncharacterized protein</fullName>
    </submittedName>
</protein>
<reference evidence="2" key="1">
    <citation type="submission" date="2022-11" db="EMBL/GenBank/DDBJ databases">
        <authorList>
            <person name="Petersen C."/>
        </authorList>
    </citation>
    <scope>NUCLEOTIDE SEQUENCE</scope>
    <source>
        <strain evidence="2">IBT 30761</strain>
    </source>
</reference>
<comment type="caution">
    <text evidence="2">The sequence shown here is derived from an EMBL/GenBank/DDBJ whole genome shotgun (WGS) entry which is preliminary data.</text>
</comment>
<keyword evidence="3" id="KW-1185">Reference proteome</keyword>
<dbReference type="RefSeq" id="XP_056475566.1">
    <property type="nucleotide sequence ID" value="XM_056619407.1"/>
</dbReference>
<evidence type="ECO:0000313" key="2">
    <source>
        <dbReference type="EMBL" id="KAJ5099912.1"/>
    </source>
</evidence>
<evidence type="ECO:0000313" key="3">
    <source>
        <dbReference type="Proteomes" id="UP001149074"/>
    </source>
</evidence>